<keyword evidence="2" id="KW-0695">RNA-directed DNA polymerase</keyword>
<dbReference type="PROSITE" id="PS50878">
    <property type="entry name" value="RT_POL"/>
    <property type="match status" value="1"/>
</dbReference>
<dbReference type="PANTHER" id="PTHR34047:SF8">
    <property type="entry name" value="PROTEIN YKFC"/>
    <property type="match status" value="1"/>
</dbReference>
<evidence type="ECO:0000313" key="2">
    <source>
        <dbReference type="EMBL" id="MBD2151633.1"/>
    </source>
</evidence>
<proteinExistence type="predicted"/>
<protein>
    <submittedName>
        <fullName evidence="2">RNA-directed DNA polymerase</fullName>
    </submittedName>
</protein>
<comment type="caution">
    <text evidence="2">The sequence shown here is derived from an EMBL/GenBank/DDBJ whole genome shotgun (WGS) entry which is preliminary data.</text>
</comment>
<evidence type="ECO:0000259" key="1">
    <source>
        <dbReference type="PROSITE" id="PS50878"/>
    </source>
</evidence>
<dbReference type="InterPro" id="IPR000477">
    <property type="entry name" value="RT_dom"/>
</dbReference>
<dbReference type="Pfam" id="PF00078">
    <property type="entry name" value="RVT_1"/>
    <property type="match status" value="1"/>
</dbReference>
<dbReference type="EMBL" id="JACJPY010000060">
    <property type="protein sequence ID" value="MBD2151633.1"/>
    <property type="molecule type" value="Genomic_DNA"/>
</dbReference>
<name>A0A926UVN1_9CYAN</name>
<feature type="domain" description="Reverse transcriptase" evidence="1">
    <location>
        <begin position="1"/>
        <end position="284"/>
    </location>
</feature>
<dbReference type="InterPro" id="IPR051083">
    <property type="entry name" value="GrpII_Intron_Splice-Mob/Def"/>
</dbReference>
<keyword evidence="3" id="KW-1185">Reference proteome</keyword>
<keyword evidence="2" id="KW-0548">Nucleotidyltransferase</keyword>
<dbReference type="GO" id="GO:0003964">
    <property type="term" value="F:RNA-directed DNA polymerase activity"/>
    <property type="evidence" value="ECO:0007669"/>
    <property type="project" value="UniProtKB-KW"/>
</dbReference>
<reference evidence="2" key="2">
    <citation type="submission" date="2020-08" db="EMBL/GenBank/DDBJ databases">
        <authorList>
            <person name="Chen M."/>
            <person name="Teng W."/>
            <person name="Zhao L."/>
            <person name="Hu C."/>
            <person name="Zhou Y."/>
            <person name="Han B."/>
            <person name="Song L."/>
            <person name="Shu W."/>
        </authorList>
    </citation>
    <scope>NUCLEOTIDE SEQUENCE</scope>
    <source>
        <strain evidence="2">FACHB-1277</strain>
    </source>
</reference>
<dbReference type="InterPro" id="IPR043502">
    <property type="entry name" value="DNA/RNA_pol_sf"/>
</dbReference>
<dbReference type="RefSeq" id="WP_190352050.1">
    <property type="nucleotide sequence ID" value="NZ_JACJPY010000060.1"/>
</dbReference>
<dbReference type="CDD" id="cd01646">
    <property type="entry name" value="RT_Bac_retron_I"/>
    <property type="match status" value="1"/>
</dbReference>
<dbReference type="SUPFAM" id="SSF56672">
    <property type="entry name" value="DNA/RNA polymerases"/>
    <property type="match status" value="1"/>
</dbReference>
<dbReference type="Proteomes" id="UP000631421">
    <property type="component" value="Unassembled WGS sequence"/>
</dbReference>
<accession>A0A926UVN1</accession>
<organism evidence="2 3">
    <name type="scientific">Pseudanabaena cinerea FACHB-1277</name>
    <dbReference type="NCBI Taxonomy" id="2949581"/>
    <lineage>
        <taxon>Bacteria</taxon>
        <taxon>Bacillati</taxon>
        <taxon>Cyanobacteriota</taxon>
        <taxon>Cyanophyceae</taxon>
        <taxon>Pseudanabaenales</taxon>
        <taxon>Pseudanabaenaceae</taxon>
        <taxon>Pseudanabaena</taxon>
        <taxon>Pseudanabaena cinerea</taxon>
    </lineage>
</organism>
<dbReference type="PANTHER" id="PTHR34047">
    <property type="entry name" value="NUCLEAR INTRON MATURASE 1, MITOCHONDRIAL-RELATED"/>
    <property type="match status" value="1"/>
</dbReference>
<reference evidence="2" key="1">
    <citation type="journal article" date="2015" name="ISME J.">
        <title>Draft Genome Sequence of Streptomyces incarnatus NRRL8089, which Produces the Nucleoside Antibiotic Sinefungin.</title>
        <authorList>
            <person name="Oshima K."/>
            <person name="Hattori M."/>
            <person name="Shimizu H."/>
            <person name="Fukuda K."/>
            <person name="Nemoto M."/>
            <person name="Inagaki K."/>
            <person name="Tamura T."/>
        </authorList>
    </citation>
    <scope>NUCLEOTIDE SEQUENCE</scope>
    <source>
        <strain evidence="2">FACHB-1277</strain>
    </source>
</reference>
<evidence type="ECO:0000313" key="3">
    <source>
        <dbReference type="Proteomes" id="UP000631421"/>
    </source>
</evidence>
<dbReference type="AlphaFoldDB" id="A0A926UVN1"/>
<gene>
    <name evidence="2" type="ORF">H6F44_16105</name>
</gene>
<keyword evidence="2" id="KW-0808">Transferase</keyword>
<sequence>MKRHGHLFSKIVSFENLVLAAQKAQKTKRFRPNILIFNANLERELIQLQRELLNHTYQTGDYRTFHITDPKSRLISAPPYRDRVIHHALCNIIAPIFDKTFIADSYANRRNFGTHKALKKFTHFTRTSEYILQCDISKYFPSIDHEILKHIIHSKIKCLDTLWLIDQIIDRSNPQELILERFPNDDLLTPIERRKGLPLGNLTSQLFANIYLNELDQFIKHHLKAKKYIRYLDDFAIFANDYNFLNTAKLAISDFLINLRLKLHPIKTQLFATNHGVNFVGFRILPTHTRVLAKNIQRGKKHIRRLQNAANQGRISTNKLIASCQAWRGHLQHGDTWHLQQQLFSFLEV</sequence>